<dbReference type="PATRIC" id="fig|993517.3.peg.5176"/>
<evidence type="ECO:0000313" key="2">
    <source>
        <dbReference type="Proteomes" id="UP000007993"/>
    </source>
</evidence>
<reference evidence="1 2" key="1">
    <citation type="journal article" date="2013" name="Mar. Genomics">
        <title>Expression of sulfatases in Rhodopirellula baltica and the diversity of sulfatases in the genus Rhodopirellula.</title>
        <authorList>
            <person name="Wegner C.E."/>
            <person name="Richter-Heitmann T."/>
            <person name="Klindworth A."/>
            <person name="Klockow C."/>
            <person name="Richter M."/>
            <person name="Achstetter T."/>
            <person name="Glockner F.O."/>
            <person name="Harder J."/>
        </authorList>
    </citation>
    <scope>NUCLEOTIDE SEQUENCE [LARGE SCALE GENOMIC DNA]</scope>
    <source>
        <strain evidence="1 2">SH28</strain>
    </source>
</reference>
<comment type="caution">
    <text evidence="1">The sequence shown here is derived from an EMBL/GenBank/DDBJ whole genome shotgun (WGS) entry which is preliminary data.</text>
</comment>
<name>K5D0D1_RHOBT</name>
<dbReference type="AlphaFoldDB" id="K5D0D1"/>
<protein>
    <submittedName>
        <fullName evidence="1">Uncharacterized protein</fullName>
    </submittedName>
</protein>
<proteinExistence type="predicted"/>
<dbReference type="Proteomes" id="UP000007993">
    <property type="component" value="Unassembled WGS sequence"/>
</dbReference>
<dbReference type="EMBL" id="AMCW01000136">
    <property type="protein sequence ID" value="EKJ99921.1"/>
    <property type="molecule type" value="Genomic_DNA"/>
</dbReference>
<evidence type="ECO:0000313" key="1">
    <source>
        <dbReference type="EMBL" id="EKJ99921.1"/>
    </source>
</evidence>
<accession>K5D0D1</accession>
<organism evidence="1 2">
    <name type="scientific">Rhodopirellula baltica SH28</name>
    <dbReference type="NCBI Taxonomy" id="993517"/>
    <lineage>
        <taxon>Bacteria</taxon>
        <taxon>Pseudomonadati</taxon>
        <taxon>Planctomycetota</taxon>
        <taxon>Planctomycetia</taxon>
        <taxon>Pirellulales</taxon>
        <taxon>Pirellulaceae</taxon>
        <taxon>Rhodopirellula</taxon>
    </lineage>
</organism>
<gene>
    <name evidence="1" type="ORF">RBSH_04764</name>
</gene>
<sequence>MLPPSRSGKTEPTSLARNCTLLGTHFPDQIRQGESKALGEHESRSVFHSSGLHNPIFFGAPTESRSLIWPPYRKDPCHTLAKFFPLGRPLESSASSECHFPIKILNWNDANQHLCPVFPISVTCEVWLQ</sequence>